<keyword evidence="6" id="KW-0963">Cytoplasm</keyword>
<feature type="compositionally biased region" description="Basic and acidic residues" evidence="16">
    <location>
        <begin position="218"/>
        <end position="237"/>
    </location>
</feature>
<sequence length="660" mass="75274">VGQVPCMSNLCLLLLGKSYSGKSATGNTILGKTVFKSKFCGQMVTKTCQKEKWSLNKREVVVIDTPELFSSKVCPEEKKYNIQQCLELSASTLRILLLVIRIGHYTREDKETVKGIEDVFRPEAWKSTIIVFTQKDDLEDDSLEDFINSDESLKELVQRCENRYCAFNNKADEDERTTQVSELLCKIEDLVFKNESSYHVNFKMEGSRFQNCVNEIVPQEKGHPHGPEKRQKQDTGPEHSLGTSELKVLLVGKQGAGKSAAGNSILGTRVFETKFSERPVTQSFQFGSRIWREKKVLIIDSPDISSSKNVESELRKHTCTGPHVFLLVTPLGSYGKKDKAVLEIIKSNFGDKFIQYMIILLTRKEDLGDRNLEKFLSNETDLNRLIQQCKNRYSAFNYRLTGREEQRQVDELLQNIENMVKQNGSKPCIFREKEALSIILVGRSGNGKSATGNTILKHAIFPSRLQAQSVTTVCQSSRTTWDGQDVVVVDTPFFNLMPGAERDPSWLEEEVKRCWSFCKEGTKTFVLVFQLGRFTEEDKAVVEKLEATFGEEVMSHAIVLFTRKEDLMDEELENYIENTNNKALKNVIKRCKMRYCGFNNKETGPAGEAQVKTLLRIANDLRWNHNGKGYSHTWEDVSKEIKHAQENSLFKKILKNLKVQ</sequence>
<keyword evidence="7" id="KW-0677">Repeat</keyword>
<dbReference type="PROSITE" id="PS51720">
    <property type="entry name" value="G_AIG1"/>
    <property type="match status" value="3"/>
</dbReference>
<keyword evidence="9" id="KW-0256">Endoplasmic reticulum</keyword>
<evidence type="ECO:0000259" key="17">
    <source>
        <dbReference type="PROSITE" id="PS51720"/>
    </source>
</evidence>
<evidence type="ECO:0000313" key="19">
    <source>
        <dbReference type="Proteomes" id="UP000005225"/>
    </source>
</evidence>
<dbReference type="GO" id="GO:0005794">
    <property type="term" value="C:Golgi apparatus"/>
    <property type="evidence" value="ECO:0007669"/>
    <property type="project" value="UniProtKB-SubCell"/>
</dbReference>
<evidence type="ECO:0000256" key="9">
    <source>
        <dbReference type="ARBA" id="ARBA00022824"/>
    </source>
</evidence>
<dbReference type="AlphaFoldDB" id="H0XR45"/>
<dbReference type="HOGENOM" id="CLU_010468_5_1_1"/>
<feature type="domain" description="AIG1-type G" evidence="17">
    <location>
        <begin position="243"/>
        <end position="432"/>
    </location>
</feature>
<dbReference type="EMBL" id="AAQR03087258">
    <property type="status" value="NOT_ANNOTATED_CDS"/>
    <property type="molecule type" value="Genomic_DNA"/>
</dbReference>
<dbReference type="PANTHER" id="PTHR10903:SF73">
    <property type="entry name" value="GTPASE IMAP FAMILY MEMBER 8"/>
    <property type="match status" value="1"/>
</dbReference>
<dbReference type="GO" id="GO:0005783">
    <property type="term" value="C:endoplasmic reticulum"/>
    <property type="evidence" value="ECO:0007669"/>
    <property type="project" value="UniProtKB-SubCell"/>
</dbReference>
<comment type="similarity">
    <text evidence="5">Belongs to the TRAFAC class TrmE-Era-EngA-EngB-Septin-like GTPase superfamily. AIG1/Toc34/Toc159-like paraseptin GTPase family. IAN subfamily.</text>
</comment>
<dbReference type="InterPro" id="IPR006703">
    <property type="entry name" value="G_AIG1"/>
</dbReference>
<keyword evidence="11" id="KW-0496">Mitochondrion</keyword>
<evidence type="ECO:0000256" key="10">
    <source>
        <dbReference type="ARBA" id="ARBA00023034"/>
    </source>
</evidence>
<dbReference type="Ensembl" id="ENSOGAT00000028634.1">
    <property type="protein sequence ID" value="ENSOGAP00000018587.1"/>
    <property type="gene ID" value="ENSOGAG00000030330.1"/>
</dbReference>
<evidence type="ECO:0000256" key="11">
    <source>
        <dbReference type="ARBA" id="ARBA00023128"/>
    </source>
</evidence>
<evidence type="ECO:0000256" key="2">
    <source>
        <dbReference type="ARBA" id="ARBA00004240"/>
    </source>
</evidence>
<evidence type="ECO:0000256" key="8">
    <source>
        <dbReference type="ARBA" id="ARBA00022741"/>
    </source>
</evidence>
<evidence type="ECO:0000256" key="7">
    <source>
        <dbReference type="ARBA" id="ARBA00022737"/>
    </source>
</evidence>
<proteinExistence type="inferred from homology"/>
<evidence type="ECO:0000256" key="5">
    <source>
        <dbReference type="ARBA" id="ARBA00008535"/>
    </source>
</evidence>
<feature type="domain" description="AIG1-type G" evidence="17">
    <location>
        <begin position="7"/>
        <end position="208"/>
    </location>
</feature>
<dbReference type="Gene3D" id="3.40.50.300">
    <property type="entry name" value="P-loop containing nucleotide triphosphate hydrolases"/>
    <property type="match status" value="3"/>
</dbReference>
<evidence type="ECO:0000256" key="12">
    <source>
        <dbReference type="ARBA" id="ARBA00023134"/>
    </source>
</evidence>
<evidence type="ECO:0000256" key="1">
    <source>
        <dbReference type="ARBA" id="ARBA00004173"/>
    </source>
</evidence>
<accession>H0XR45</accession>
<organism evidence="18 19">
    <name type="scientific">Otolemur garnettii</name>
    <name type="common">Small-eared galago</name>
    <name type="synonym">Garnett's greater bushbaby</name>
    <dbReference type="NCBI Taxonomy" id="30611"/>
    <lineage>
        <taxon>Eukaryota</taxon>
        <taxon>Metazoa</taxon>
        <taxon>Chordata</taxon>
        <taxon>Craniata</taxon>
        <taxon>Vertebrata</taxon>
        <taxon>Euteleostomi</taxon>
        <taxon>Mammalia</taxon>
        <taxon>Eutheria</taxon>
        <taxon>Euarchontoglires</taxon>
        <taxon>Primates</taxon>
        <taxon>Strepsirrhini</taxon>
        <taxon>Lorisiformes</taxon>
        <taxon>Galagidae</taxon>
        <taxon>Otolemur</taxon>
    </lineage>
</organism>
<evidence type="ECO:0000256" key="6">
    <source>
        <dbReference type="ARBA" id="ARBA00022490"/>
    </source>
</evidence>
<dbReference type="Proteomes" id="UP000005225">
    <property type="component" value="Unassembled WGS sequence"/>
</dbReference>
<dbReference type="InterPro" id="IPR027417">
    <property type="entry name" value="P-loop_NTPase"/>
</dbReference>
<comment type="function">
    <text evidence="13">Exerts an anti-apoptotic effect in the immune system and is involved in responses to infections.</text>
</comment>
<dbReference type="FunFam" id="3.40.50.300:FF:000536">
    <property type="entry name" value="GTPase IMAP family member 8"/>
    <property type="match status" value="3"/>
</dbReference>
<evidence type="ECO:0000256" key="13">
    <source>
        <dbReference type="ARBA" id="ARBA00056809"/>
    </source>
</evidence>
<reference evidence="19" key="1">
    <citation type="submission" date="2011-03" db="EMBL/GenBank/DDBJ databases">
        <title>Version 3 of the genome sequence of Otolemur garnettii (Bushbaby).</title>
        <authorList>
            <consortium name="The Broad Institute Genome Sequencing Platform"/>
            <person name="Di Palma F."/>
            <person name="Johnson J."/>
            <person name="Lander E.S."/>
            <person name="Lindblad-Toh K."/>
            <person name="Jaffe D.B."/>
            <person name="Gnerre S."/>
            <person name="MacCallum I."/>
            <person name="Przybylski D."/>
            <person name="Ribeiro F.J."/>
            <person name="Burton J.N."/>
            <person name="Walker B.J."/>
            <person name="Sharpe T."/>
            <person name="Hall G."/>
        </authorList>
    </citation>
    <scope>NUCLEOTIDE SEQUENCE [LARGE SCALE GENOMIC DNA]</scope>
</reference>
<protein>
    <recommendedName>
        <fullName evidence="14">GTPase IMAP family member 8</fullName>
    </recommendedName>
    <alternativeName>
        <fullName evidence="15">Immune-associated nucleotide-binding protein 9</fullName>
    </alternativeName>
</protein>
<evidence type="ECO:0000313" key="18">
    <source>
        <dbReference type="Ensembl" id="ENSOGAP00000018587.1"/>
    </source>
</evidence>
<dbReference type="eggNOG" id="ENOG502RB0C">
    <property type="taxonomic scope" value="Eukaryota"/>
</dbReference>
<comment type="subcellular location">
    <subcellularLocation>
        <location evidence="3">Cytoplasm</location>
        <location evidence="3">Cytosol</location>
    </subcellularLocation>
    <subcellularLocation>
        <location evidence="2">Endoplasmic reticulum</location>
    </subcellularLocation>
    <subcellularLocation>
        <location evidence="4">Golgi apparatus</location>
    </subcellularLocation>
    <subcellularLocation>
        <location evidence="1">Mitochondrion</location>
    </subcellularLocation>
</comment>
<dbReference type="GO" id="GO:0005739">
    <property type="term" value="C:mitochondrion"/>
    <property type="evidence" value="ECO:0007669"/>
    <property type="project" value="UniProtKB-SubCell"/>
</dbReference>
<reference evidence="18" key="2">
    <citation type="submission" date="2025-08" db="UniProtKB">
        <authorList>
            <consortium name="Ensembl"/>
        </authorList>
    </citation>
    <scope>IDENTIFICATION</scope>
</reference>
<evidence type="ECO:0000256" key="4">
    <source>
        <dbReference type="ARBA" id="ARBA00004555"/>
    </source>
</evidence>
<name>H0XR45_OTOGA</name>
<evidence type="ECO:0000256" key="15">
    <source>
        <dbReference type="ARBA" id="ARBA00077278"/>
    </source>
</evidence>
<dbReference type="GeneTree" id="ENSGT00940000162462"/>
<dbReference type="GO" id="GO:0005829">
    <property type="term" value="C:cytosol"/>
    <property type="evidence" value="ECO:0007669"/>
    <property type="project" value="UniProtKB-SubCell"/>
</dbReference>
<dbReference type="SUPFAM" id="SSF52540">
    <property type="entry name" value="P-loop containing nucleoside triphosphate hydrolases"/>
    <property type="match status" value="3"/>
</dbReference>
<keyword evidence="19" id="KW-1185">Reference proteome</keyword>
<dbReference type="GO" id="GO:0005525">
    <property type="term" value="F:GTP binding"/>
    <property type="evidence" value="ECO:0007669"/>
    <property type="project" value="UniProtKB-KW"/>
</dbReference>
<dbReference type="STRING" id="30611.ENSOGAP00000018587"/>
<keyword evidence="10" id="KW-0333">Golgi apparatus</keyword>
<evidence type="ECO:0000256" key="16">
    <source>
        <dbReference type="SAM" id="MobiDB-lite"/>
    </source>
</evidence>
<dbReference type="InterPro" id="IPR045058">
    <property type="entry name" value="GIMA/IAN/Toc"/>
</dbReference>
<evidence type="ECO:0000256" key="14">
    <source>
        <dbReference type="ARBA" id="ARBA00073539"/>
    </source>
</evidence>
<evidence type="ECO:0000256" key="3">
    <source>
        <dbReference type="ARBA" id="ARBA00004514"/>
    </source>
</evidence>
<dbReference type="PANTHER" id="PTHR10903">
    <property type="entry name" value="GTPASE, IMAP FAMILY MEMBER-RELATED"/>
    <property type="match status" value="1"/>
</dbReference>
<reference evidence="18" key="3">
    <citation type="submission" date="2025-09" db="UniProtKB">
        <authorList>
            <consortium name="Ensembl"/>
        </authorList>
    </citation>
    <scope>IDENTIFICATION</scope>
</reference>
<dbReference type="CDD" id="cd01852">
    <property type="entry name" value="AIG1"/>
    <property type="match status" value="3"/>
</dbReference>
<dbReference type="FunCoup" id="H0XR45">
    <property type="interactions" value="399"/>
</dbReference>
<keyword evidence="12" id="KW-0342">GTP-binding</keyword>
<feature type="domain" description="AIG1-type G" evidence="17">
    <location>
        <begin position="433"/>
        <end position="639"/>
    </location>
</feature>
<dbReference type="OMA" id="CIFREKE"/>
<feature type="region of interest" description="Disordered" evidence="16">
    <location>
        <begin position="218"/>
        <end position="240"/>
    </location>
</feature>
<dbReference type="Pfam" id="PF04548">
    <property type="entry name" value="AIG1"/>
    <property type="match status" value="3"/>
</dbReference>
<keyword evidence="8" id="KW-0547">Nucleotide-binding</keyword>
<dbReference type="InParanoid" id="H0XR45"/>